<evidence type="ECO:0000313" key="2">
    <source>
        <dbReference type="Proteomes" id="UP000514716"/>
    </source>
</evidence>
<sequence>MSLLYKNLKNIYREKPALEFLSPLEETYLFIRDFLKLALERNNEYVNPSDYSIKYGQDMLNSLNLFLNISQSAYPILSRYYYISCDECDSPTIVSSMNKLYECTHCKYPLDITSDTKETFSNIHYIFKINPEIRKELNYDLKGQPSSSSNFVEEGDQTPYSEAPNLSMLIESQDENYTGVVEEKASIKENLLRFAEGI</sequence>
<accession>A0A7D7RFS8</accession>
<name>A0A7D7RFS8_PLAMR</name>
<reference evidence="1 2" key="1">
    <citation type="submission" date="2020-07" db="EMBL/GenBank/DDBJ databases">
        <title>Screening of a cold-adapted Planococcus bacterium producing protease in traditional shrimp paste and protease identification by genome sequencing.</title>
        <authorList>
            <person name="Gao R."/>
            <person name="Leng W."/>
            <person name="Chu Q."/>
            <person name="Wu X."/>
            <person name="Liu H."/>
            <person name="Li X."/>
        </authorList>
    </citation>
    <scope>NUCLEOTIDE SEQUENCE [LARGE SCALE GENOMIC DNA]</scope>
    <source>
        <strain evidence="1 2">XJ11</strain>
    </source>
</reference>
<dbReference type="RefSeq" id="WP_182091243.1">
    <property type="nucleotide sequence ID" value="NZ_CP059540.1"/>
</dbReference>
<proteinExistence type="predicted"/>
<dbReference type="AlphaFoldDB" id="A0A7D7RFS8"/>
<gene>
    <name evidence="1" type="ORF">H1Q58_08995</name>
</gene>
<dbReference type="Proteomes" id="UP000514716">
    <property type="component" value="Chromosome"/>
</dbReference>
<organism evidence="1 2">
    <name type="scientific">Planococcus maritimus</name>
    <dbReference type="NCBI Taxonomy" id="192421"/>
    <lineage>
        <taxon>Bacteria</taxon>
        <taxon>Bacillati</taxon>
        <taxon>Bacillota</taxon>
        <taxon>Bacilli</taxon>
        <taxon>Bacillales</taxon>
        <taxon>Caryophanaceae</taxon>
        <taxon>Planococcus</taxon>
    </lineage>
</organism>
<dbReference type="KEGG" id="pdec:H1Q58_08995"/>
<evidence type="ECO:0000313" key="1">
    <source>
        <dbReference type="EMBL" id="QMT16123.1"/>
    </source>
</evidence>
<protein>
    <submittedName>
        <fullName evidence="1">Uncharacterized protein</fullName>
    </submittedName>
</protein>
<keyword evidence="2" id="KW-1185">Reference proteome</keyword>
<dbReference type="EMBL" id="CP059540">
    <property type="protein sequence ID" value="QMT16123.1"/>
    <property type="molecule type" value="Genomic_DNA"/>
</dbReference>